<dbReference type="Pfam" id="PF09981">
    <property type="entry name" value="DUF2218"/>
    <property type="match status" value="1"/>
</dbReference>
<dbReference type="InterPro" id="IPR013113">
    <property type="entry name" value="SIP_FAD-bd"/>
</dbReference>
<dbReference type="InterPro" id="IPR014543">
    <property type="entry name" value="UCP028291"/>
</dbReference>
<dbReference type="SUPFAM" id="SSF63380">
    <property type="entry name" value="Riboflavin synthase domain-like"/>
    <property type="match status" value="1"/>
</dbReference>
<dbReference type="Gene3D" id="2.40.30.10">
    <property type="entry name" value="Translation factors"/>
    <property type="match status" value="1"/>
</dbReference>
<dbReference type="AlphaFoldDB" id="A0A4S4B1A0"/>
<dbReference type="PANTHER" id="PTHR30157:SF0">
    <property type="entry name" value="NADPH-DEPENDENT FERRIC-CHELATE REDUCTASE"/>
    <property type="match status" value="1"/>
</dbReference>
<dbReference type="InterPro" id="IPR007037">
    <property type="entry name" value="SIP_rossman_dom"/>
</dbReference>
<evidence type="ECO:0000259" key="2">
    <source>
        <dbReference type="PROSITE" id="PS51384"/>
    </source>
</evidence>
<dbReference type="InterPro" id="IPR039261">
    <property type="entry name" value="FNR_nucleotide-bd"/>
</dbReference>
<dbReference type="InterPro" id="IPR017938">
    <property type="entry name" value="Riboflavin_synthase-like_b-brl"/>
</dbReference>
<dbReference type="RefSeq" id="WP_136347633.1">
    <property type="nucleotide sequence ID" value="NZ_SSOC01000003.1"/>
</dbReference>
<dbReference type="Gene3D" id="3.30.310.50">
    <property type="entry name" value="Alpha-D-phosphohexomutase, C-terminal domain"/>
    <property type="match status" value="1"/>
</dbReference>
<evidence type="ECO:0000256" key="1">
    <source>
        <dbReference type="ARBA" id="ARBA00035644"/>
    </source>
</evidence>
<accession>A0A4S4B1A0</accession>
<feature type="domain" description="FAD-binding FR-type" evidence="2">
    <location>
        <begin position="104"/>
        <end position="229"/>
    </location>
</feature>
<dbReference type="Pfam" id="PF04954">
    <property type="entry name" value="SIP"/>
    <property type="match status" value="1"/>
</dbReference>
<sequence length="364" mass="40202">MTQLSAQAHIRLPAPEDTLTRLGEHVREHGFQFQREGADWTLSVDGGCVRIRVDGEQLDIRAEAATLEALHDLQVTVVSHLQEFSAGAGEIRWRGDGSQLREPPAFRVLRVTAVRDLTPRMRRITLAGERLERYAALGNLHCKLLLPQPGDTEPEWPTLAANGLPRMPEGDKRLDVRTYTIRHIDPAAGTLDIDMVLHEPSGPGGSWAQRARPGDLVGMRGPGGLGAREADWYLLAGDETALPAIARILENLPAEARGVALIETQDDSGRLNLRAPAGIAVRWLLRGTHAPGTTALLPDAVRAVDWPAPGTRWFVWAGLEFDAFRAVREYVRKERGLTAAEHLVVAYWRRGRSETEFKHAPESD</sequence>
<dbReference type="Gene3D" id="3.40.50.80">
    <property type="entry name" value="Nucleotide-binding domain of ferredoxin-NADP reductase (FNR) module"/>
    <property type="match status" value="1"/>
</dbReference>
<dbReference type="GO" id="GO:0016491">
    <property type="term" value="F:oxidoreductase activity"/>
    <property type="evidence" value="ECO:0007669"/>
    <property type="project" value="InterPro"/>
</dbReference>
<comment type="caution">
    <text evidence="3">The sequence shown here is derived from an EMBL/GenBank/DDBJ whole genome shotgun (WGS) entry which is preliminary data.</text>
</comment>
<dbReference type="Proteomes" id="UP000308430">
    <property type="component" value="Unassembled WGS sequence"/>
</dbReference>
<keyword evidence="4" id="KW-1185">Reference proteome</keyword>
<dbReference type="OrthoDB" id="9814826at2"/>
<dbReference type="PROSITE" id="PS51384">
    <property type="entry name" value="FAD_FR"/>
    <property type="match status" value="1"/>
</dbReference>
<evidence type="ECO:0000313" key="4">
    <source>
        <dbReference type="Proteomes" id="UP000308430"/>
    </source>
</evidence>
<protein>
    <submittedName>
        <fullName evidence="3">Siderophore-interacting protein</fullName>
    </submittedName>
</protein>
<comment type="similarity">
    <text evidence="1">Belongs to the SIP oxidoreductase family.</text>
</comment>
<dbReference type="PANTHER" id="PTHR30157">
    <property type="entry name" value="FERRIC REDUCTASE, NADPH-DEPENDENT"/>
    <property type="match status" value="1"/>
</dbReference>
<organism evidence="3 4">
    <name type="scientific">Pseudothauera nasutitermitis</name>
    <dbReference type="NCBI Taxonomy" id="2565930"/>
    <lineage>
        <taxon>Bacteria</taxon>
        <taxon>Pseudomonadati</taxon>
        <taxon>Pseudomonadota</taxon>
        <taxon>Betaproteobacteria</taxon>
        <taxon>Rhodocyclales</taxon>
        <taxon>Zoogloeaceae</taxon>
        <taxon>Pseudothauera</taxon>
    </lineage>
</organism>
<gene>
    <name evidence="3" type="ORF">E6C76_07450</name>
</gene>
<proteinExistence type="inferred from homology"/>
<evidence type="ECO:0000313" key="3">
    <source>
        <dbReference type="EMBL" id="THF65427.1"/>
    </source>
</evidence>
<dbReference type="Pfam" id="PF08021">
    <property type="entry name" value="FAD_binding_9"/>
    <property type="match status" value="1"/>
</dbReference>
<dbReference type="EMBL" id="SSOC01000003">
    <property type="protein sequence ID" value="THF65427.1"/>
    <property type="molecule type" value="Genomic_DNA"/>
</dbReference>
<reference evidence="3 4" key="1">
    <citation type="submission" date="2019-04" db="EMBL/GenBank/DDBJ databases">
        <title>Azoarcus nasutitermitis sp. nov. isolated from termite nest.</title>
        <authorList>
            <person name="Lin S.-Y."/>
            <person name="Hameed A."/>
            <person name="Hsu Y.-H."/>
            <person name="Young C.-C."/>
        </authorList>
    </citation>
    <scope>NUCLEOTIDE SEQUENCE [LARGE SCALE GENOMIC DNA]</scope>
    <source>
        <strain evidence="3 4">CC-YHH838</strain>
    </source>
</reference>
<name>A0A4S4B1A0_9RHOO</name>
<dbReference type="InterPro" id="IPR017927">
    <property type="entry name" value="FAD-bd_FR_type"/>
</dbReference>
<dbReference type="InterPro" id="IPR039374">
    <property type="entry name" value="SIP_fam"/>
</dbReference>
<dbReference type="CDD" id="cd06193">
    <property type="entry name" value="siderophore_interacting"/>
    <property type="match status" value="1"/>
</dbReference>